<evidence type="ECO:0000256" key="7">
    <source>
        <dbReference type="SAM" id="MobiDB-lite"/>
    </source>
</evidence>
<feature type="compositionally biased region" description="Basic and acidic residues" evidence="7">
    <location>
        <begin position="18"/>
        <end position="29"/>
    </location>
</feature>
<protein>
    <recommendedName>
        <fullName evidence="6">Ribulose bisphosphate carboxylase/oxygenase activase, chloroplastic</fullName>
        <shortName evidence="6">RA</shortName>
        <shortName evidence="6">RuBisCO activase</shortName>
    </recommendedName>
</protein>
<feature type="compositionally biased region" description="Basic and acidic residues" evidence="7">
    <location>
        <begin position="42"/>
        <end position="58"/>
    </location>
</feature>
<dbReference type="SUPFAM" id="SSF52540">
    <property type="entry name" value="P-loop containing nucleoside triphosphate hydrolases"/>
    <property type="match status" value="1"/>
</dbReference>
<comment type="similarity">
    <text evidence="5 6">Belongs to the RuBisCO activase family.</text>
</comment>
<name>C1N8N0_MICPC</name>
<reference evidence="10 11" key="1">
    <citation type="journal article" date="2009" name="Science">
        <title>Green evolution and dynamic adaptations revealed by genomes of the marine picoeukaryotes Micromonas.</title>
        <authorList>
            <person name="Worden A.Z."/>
            <person name="Lee J.H."/>
            <person name="Mock T."/>
            <person name="Rouze P."/>
            <person name="Simmons M.P."/>
            <person name="Aerts A.L."/>
            <person name="Allen A.E."/>
            <person name="Cuvelier M.L."/>
            <person name="Derelle E."/>
            <person name="Everett M.V."/>
            <person name="Foulon E."/>
            <person name="Grimwood J."/>
            <person name="Gundlach H."/>
            <person name="Henrissat B."/>
            <person name="Napoli C."/>
            <person name="McDonald S.M."/>
            <person name="Parker M.S."/>
            <person name="Rombauts S."/>
            <person name="Salamov A."/>
            <person name="Von Dassow P."/>
            <person name="Badger J.H."/>
            <person name="Coutinho P.M."/>
            <person name="Demir E."/>
            <person name="Dubchak I."/>
            <person name="Gentemann C."/>
            <person name="Eikrem W."/>
            <person name="Gready J.E."/>
            <person name="John U."/>
            <person name="Lanier W."/>
            <person name="Lindquist E.A."/>
            <person name="Lucas S."/>
            <person name="Mayer K.F."/>
            <person name="Moreau H."/>
            <person name="Not F."/>
            <person name="Otillar R."/>
            <person name="Panaud O."/>
            <person name="Pangilinan J."/>
            <person name="Paulsen I."/>
            <person name="Piegu B."/>
            <person name="Poliakov A."/>
            <person name="Robbens S."/>
            <person name="Schmutz J."/>
            <person name="Toulza E."/>
            <person name="Wyss T."/>
            <person name="Zelensky A."/>
            <person name="Zhou K."/>
            <person name="Armbrust E.V."/>
            <person name="Bhattacharya D."/>
            <person name="Goodenough U.W."/>
            <person name="Van de Peer Y."/>
            <person name="Grigoriev I.V."/>
        </authorList>
    </citation>
    <scope>NUCLEOTIDE SEQUENCE [LARGE SCALE GENOMIC DNA]</scope>
    <source>
        <strain evidence="10 11">CCMP1545</strain>
    </source>
</reference>
<feature type="compositionally biased region" description="Low complexity" evidence="7">
    <location>
        <begin position="1"/>
        <end position="17"/>
    </location>
</feature>
<dbReference type="RefSeq" id="XP_003064296.1">
    <property type="nucleotide sequence ID" value="XM_003064250.1"/>
</dbReference>
<dbReference type="GO" id="GO:0016887">
    <property type="term" value="F:ATP hydrolysis activity"/>
    <property type="evidence" value="ECO:0007669"/>
    <property type="project" value="UniProtKB-UniRule"/>
</dbReference>
<dbReference type="PANTHER" id="PTHR32429">
    <property type="match status" value="1"/>
</dbReference>
<dbReference type="InterPro" id="IPR003959">
    <property type="entry name" value="ATPase_AAA_core"/>
</dbReference>
<dbReference type="KEGG" id="mpp:MICPUCDRAFT_23296"/>
<dbReference type="eggNOG" id="KOG0651">
    <property type="taxonomic scope" value="Eukaryota"/>
</dbReference>
<dbReference type="EMBL" id="GG663750">
    <property type="protein sequence ID" value="EEH51918.1"/>
    <property type="molecule type" value="Genomic_DNA"/>
</dbReference>
<dbReference type="InterPro" id="IPR027417">
    <property type="entry name" value="P-loop_NTPase"/>
</dbReference>
<keyword evidence="11" id="KW-1185">Reference proteome</keyword>
<dbReference type="STRING" id="564608.C1N8N0"/>
<dbReference type="AlphaFoldDB" id="C1N8N0"/>
<gene>
    <name evidence="10" type="ORF">MICPUCDRAFT_23296</name>
</gene>
<evidence type="ECO:0000256" key="2">
    <source>
        <dbReference type="ARBA" id="ARBA00022741"/>
    </source>
</evidence>
<dbReference type="InterPro" id="IPR048571">
    <property type="entry name" value="RuBisCO_activase_AAA_helical"/>
</dbReference>
<evidence type="ECO:0000259" key="8">
    <source>
        <dbReference type="Pfam" id="PF00004"/>
    </source>
</evidence>
<dbReference type="GO" id="GO:0009570">
    <property type="term" value="C:chloroplast stroma"/>
    <property type="evidence" value="ECO:0007669"/>
    <property type="project" value="UniProtKB-SubCell"/>
</dbReference>
<dbReference type="Pfam" id="PF21228">
    <property type="entry name" value="RuBisCO_activase_AAA_helical"/>
    <property type="match status" value="1"/>
</dbReference>
<keyword evidence="2 6" id="KW-0547">Nucleotide-binding</keyword>
<sequence length="505" mass="57055">MRAAAPSATATPRIATASRRDATRRDGFRPSRARHRRWTTRNNDDVRRRAARGHHDDRDLDFDPYADDGRAGPPPSRAAASHGRHQSSWTATETSQDVKGVDYLVELGKQSSNTNTEVGARKGIIDDVFAGTANAKFNLGADSDIASGRLRYRDVEHVRSFKNLFGDFHVPPLFVDKVSLHVAKNLMADSDNPGASANPLGGLTKVPLILGVWGAKGCGKTFNLELACKALDITPVVMSAGELEDEWAGNPGRLIRSRYRKAAEIIRNHGKMSCLIINDIDAGVGRFKRTQATVNTQMVMGTLMNLCDHPTQVSNEEDDEIHEYREEERIRRVPIIVTGNDLSTLYAPLLRDGRMEKFYWQPTRTDIADMVHAMYRDDDVSRETVERLVARHEGQPLDFFGATRARMYDRCIVEWAESFRSETPDPVTGQRHVTKAMGEHLMKNRTRERPDDEHDPGDFVLWKPDFTVQDCSEEALMRHADDLAREQRLVNEKRLSEDYMRTMKD</sequence>
<dbReference type="GO" id="GO:0046863">
    <property type="term" value="F:ribulose-1,5-bisphosphate carboxylase/oxygenase activator activity"/>
    <property type="evidence" value="ECO:0007669"/>
    <property type="project" value="UniProtKB-UniRule"/>
</dbReference>
<feature type="region of interest" description="Disordered" evidence="7">
    <location>
        <begin position="1"/>
        <end position="94"/>
    </location>
</feature>
<keyword evidence="6" id="KW-0934">Plastid</keyword>
<evidence type="ECO:0000256" key="5">
    <source>
        <dbReference type="ARBA" id="ARBA00025781"/>
    </source>
</evidence>
<organism evidence="11">
    <name type="scientific">Micromonas pusilla (strain CCMP1545)</name>
    <name type="common">Picoplanktonic green alga</name>
    <dbReference type="NCBI Taxonomy" id="564608"/>
    <lineage>
        <taxon>Eukaryota</taxon>
        <taxon>Viridiplantae</taxon>
        <taxon>Chlorophyta</taxon>
        <taxon>Mamiellophyceae</taxon>
        <taxon>Mamiellales</taxon>
        <taxon>Mamiellaceae</taxon>
        <taxon>Micromonas</taxon>
    </lineage>
</organism>
<evidence type="ECO:0000259" key="9">
    <source>
        <dbReference type="Pfam" id="PF21228"/>
    </source>
</evidence>
<dbReference type="Gene3D" id="1.10.8.1070">
    <property type="match status" value="1"/>
</dbReference>
<keyword evidence="6" id="KW-0150">Chloroplast</keyword>
<dbReference type="InterPro" id="IPR044960">
    <property type="entry name" value="RCA-like"/>
</dbReference>
<dbReference type="Gene3D" id="3.40.50.300">
    <property type="entry name" value="P-loop containing nucleotide triphosphate hydrolases"/>
    <property type="match status" value="1"/>
</dbReference>
<dbReference type="PANTHER" id="PTHR32429:SF11">
    <property type="entry name" value="RIBULOSE BISPHOSPHATE CARBOXYLASE_OXYGENASE ACTIVASE, CHLOROPLASTIC"/>
    <property type="match status" value="1"/>
</dbReference>
<dbReference type="Pfam" id="PF00004">
    <property type="entry name" value="AAA"/>
    <property type="match status" value="1"/>
</dbReference>
<evidence type="ECO:0000256" key="6">
    <source>
        <dbReference type="RuleBase" id="RU369045"/>
    </source>
</evidence>
<accession>C1N8N0</accession>
<evidence type="ECO:0000256" key="3">
    <source>
        <dbReference type="ARBA" id="ARBA00022840"/>
    </source>
</evidence>
<dbReference type="GeneID" id="9689553"/>
<evidence type="ECO:0000256" key="4">
    <source>
        <dbReference type="ARBA" id="ARBA00025556"/>
    </source>
</evidence>
<comment type="function">
    <text evidence="4 6">Activation of RuBisCO (ribulose-1,5-bisphosphate carboxylase/oxygenase; EC 4.1.1.39) involves the ATP-dependent carboxylation of the epsilon-amino group of lysine leading to a carbamate structure.</text>
</comment>
<proteinExistence type="inferred from homology"/>
<evidence type="ECO:0000313" key="11">
    <source>
        <dbReference type="Proteomes" id="UP000001876"/>
    </source>
</evidence>
<evidence type="ECO:0000313" key="10">
    <source>
        <dbReference type="EMBL" id="EEH51918.1"/>
    </source>
</evidence>
<evidence type="ECO:0000256" key="1">
    <source>
        <dbReference type="ARBA" id="ARBA00004470"/>
    </source>
</evidence>
<comment type="subcellular location">
    <subcellularLocation>
        <location evidence="1 6">Plastid</location>
        <location evidence="1 6">Chloroplast stroma</location>
    </subcellularLocation>
</comment>
<feature type="domain" description="ATPase AAA-type core" evidence="8">
    <location>
        <begin position="212"/>
        <end position="361"/>
    </location>
</feature>
<feature type="domain" description="Ribulose bisphosphate carboxylase/oxygenase activase AAA helical" evidence="9">
    <location>
        <begin position="364"/>
        <end position="418"/>
    </location>
</feature>
<dbReference type="GO" id="GO:0005524">
    <property type="term" value="F:ATP binding"/>
    <property type="evidence" value="ECO:0007669"/>
    <property type="project" value="UniProtKB-UniRule"/>
</dbReference>
<keyword evidence="3 6" id="KW-0067">ATP-binding</keyword>
<dbReference type="OrthoDB" id="2014558at2759"/>
<dbReference type="Proteomes" id="UP000001876">
    <property type="component" value="Unassembled WGS sequence"/>
</dbReference>
<feature type="non-terminal residue" evidence="10">
    <location>
        <position position="505"/>
    </location>
</feature>